<evidence type="ECO:0000313" key="1">
    <source>
        <dbReference type="EMBL" id="DAD57303.1"/>
    </source>
</evidence>
<reference evidence="1" key="1">
    <citation type="journal article" date="2021" name="Proc. Natl. Acad. Sci. U.S.A.">
        <title>A Catalog of Tens of Thousands of Viruses from Human Metagenomes Reveals Hidden Associations with Chronic Diseases.</title>
        <authorList>
            <person name="Tisza M.J."/>
            <person name="Buck C.B."/>
        </authorList>
    </citation>
    <scope>NUCLEOTIDE SEQUENCE</scope>
    <source>
        <strain evidence="1">CtWXX4</strain>
    </source>
</reference>
<accession>A0A8S5L5V1</accession>
<name>A0A8S5L5V1_9VIRU</name>
<sequence>MRFQTGCIEYIAGCMIQTVVVNGVKLYHVNDYDENIYKFQQYLDEDLTCLYLDSLGDNYQVLHYTRNNHKRCDHLIEDDYYVSKEILIDYIKWTIE</sequence>
<dbReference type="EMBL" id="BK059146">
    <property type="protein sequence ID" value="DAD57303.1"/>
    <property type="molecule type" value="Genomic_DNA"/>
</dbReference>
<organism evidence="1">
    <name type="scientific">MELD virus sp</name>
    <dbReference type="NCBI Taxonomy" id="2834287"/>
    <lineage>
        <taxon>Viruses</taxon>
    </lineage>
</organism>
<proteinExistence type="predicted"/>
<protein>
    <submittedName>
        <fullName evidence="1">Uncharacterized protein</fullName>
    </submittedName>
</protein>